<keyword evidence="3 6" id="KW-0862">Zinc</keyword>
<dbReference type="InterPro" id="IPR036855">
    <property type="entry name" value="Znf_CCCH_sf"/>
</dbReference>
<dbReference type="KEGG" id="bdi:100842604"/>
<evidence type="ECO:0000256" key="1">
    <source>
        <dbReference type="ARBA" id="ARBA00022723"/>
    </source>
</evidence>
<dbReference type="ExpressionAtlas" id="A0A0Q3GX05">
    <property type="expression patterns" value="baseline"/>
</dbReference>
<dbReference type="Pfam" id="PF23182">
    <property type="entry name" value="PABC_AtC3H46"/>
    <property type="match status" value="1"/>
</dbReference>
<reference evidence="10" key="3">
    <citation type="submission" date="2018-08" db="UniProtKB">
        <authorList>
            <consortium name="EnsemblPlants"/>
        </authorList>
    </citation>
    <scope>IDENTIFICATION</scope>
    <source>
        <strain evidence="10">cv. Bd21</strain>
    </source>
</reference>
<dbReference type="Gene3D" id="3.30.70.330">
    <property type="match status" value="1"/>
</dbReference>
<keyword evidence="5" id="KW-0238">DNA-binding</keyword>
<evidence type="ECO:0000256" key="5">
    <source>
        <dbReference type="ARBA" id="ARBA00023125"/>
    </source>
</evidence>
<evidence type="ECO:0000256" key="6">
    <source>
        <dbReference type="PROSITE-ProRule" id="PRU00723"/>
    </source>
</evidence>
<reference evidence="9" key="2">
    <citation type="submission" date="2017-06" db="EMBL/GenBank/DDBJ databases">
        <title>WGS assembly of Brachypodium distachyon.</title>
        <authorList>
            <consortium name="The International Brachypodium Initiative"/>
            <person name="Lucas S."/>
            <person name="Harmon-Smith M."/>
            <person name="Lail K."/>
            <person name="Tice H."/>
            <person name="Grimwood J."/>
            <person name="Bruce D."/>
            <person name="Barry K."/>
            <person name="Shu S."/>
            <person name="Lindquist E."/>
            <person name="Wang M."/>
            <person name="Pitluck S."/>
            <person name="Vogel J.P."/>
            <person name="Garvin D.F."/>
            <person name="Mockler T.C."/>
            <person name="Schmutz J."/>
            <person name="Rokhsar D."/>
            <person name="Bevan M.W."/>
        </authorList>
    </citation>
    <scope>NUCLEOTIDE SEQUENCE</scope>
    <source>
        <strain evidence="9">Bd21</strain>
    </source>
</reference>
<keyword evidence="11" id="KW-1185">Reference proteome</keyword>
<dbReference type="EMBL" id="CM000880">
    <property type="protein sequence ID" value="KQK15512.1"/>
    <property type="molecule type" value="Genomic_DNA"/>
</dbReference>
<organism evidence="9">
    <name type="scientific">Brachypodium distachyon</name>
    <name type="common">Purple false brome</name>
    <name type="synonym">Trachynia distachya</name>
    <dbReference type="NCBI Taxonomy" id="15368"/>
    <lineage>
        <taxon>Eukaryota</taxon>
        <taxon>Viridiplantae</taxon>
        <taxon>Streptophyta</taxon>
        <taxon>Embryophyta</taxon>
        <taxon>Tracheophyta</taxon>
        <taxon>Spermatophyta</taxon>
        <taxon>Magnoliopsida</taxon>
        <taxon>Liliopsida</taxon>
        <taxon>Poales</taxon>
        <taxon>Poaceae</taxon>
        <taxon>BOP clade</taxon>
        <taxon>Pooideae</taxon>
        <taxon>Stipodae</taxon>
        <taxon>Brachypodieae</taxon>
        <taxon>Brachypodium</taxon>
    </lineage>
</organism>
<evidence type="ECO:0000313" key="9">
    <source>
        <dbReference type="EMBL" id="KQK15512.1"/>
    </source>
</evidence>
<keyword evidence="4" id="KW-0694">RNA-binding</keyword>
<feature type="zinc finger region" description="C3H1-type" evidence="6">
    <location>
        <begin position="157"/>
        <end position="185"/>
    </location>
</feature>
<dbReference type="OrthoDB" id="653160at2759"/>
<sequence length="555" mass="60807">MPWSPLEEKRNQEMDKKECANVLVNRVRKVEPSMAVDIVDHFVSTNELPRVRLYSSGSDEQIHSLIAETKKRMNVMSKAHSPGREFPALSRTSDGIQSPTPGGDHIVSSKIEAHSTPPAGQIVSSQIEENLRSSSVPGDGMPGCSNVTGCPASRSEQLANIPCRFYMSTGVCKKGWSCRFSHGFGPLGMLEMAIRELLMNRPLTRVADLPVYLACYKQPLQGWWNQSTGSIISLLARLHTVTLIVDRMGQNFIVLLEHAPSYLGPAVNLNVMDTGSGFNKIYITFTAEGRARCTESLVSNYFSQYGPVLKVRMPTPRLCGFVTFQYPQTVELLLFEWNPQVPHFICGATVLVKPYKHSGETKPGNINIAERNGLQRGCDVGIVTGNSSVMIAPQMVPPLAQNPGSQAEREVNTPEGGDVTRPAHMSDGSDGHLARQDMNTNVTEKNELHSWCDVGIATENSNVTIAPQMAPPIAQNPGSNSEIEVKTPEGGDVTRPAHMSDGPDGQSTRRDMDDDIYHVSYSSLPGIDCFYEQPEPSAEQAQVLEQQFPADAIDE</sequence>
<dbReference type="RefSeq" id="XP_014757250.1">
    <property type="nucleotide sequence ID" value="XM_014901764.2"/>
</dbReference>
<evidence type="ECO:0000313" key="10">
    <source>
        <dbReference type="EnsemblPlants" id="KQK15512"/>
    </source>
</evidence>
<feature type="region of interest" description="Disordered" evidence="7">
    <location>
        <begin position="488"/>
        <end position="511"/>
    </location>
</feature>
<dbReference type="PANTHER" id="PTHR24009">
    <property type="entry name" value="RNA-BINDING (RRM/RBD/RNP MOTIFS)"/>
    <property type="match status" value="1"/>
</dbReference>
<dbReference type="InterPro" id="IPR000571">
    <property type="entry name" value="Znf_CCCH"/>
</dbReference>
<evidence type="ECO:0000259" key="8">
    <source>
        <dbReference type="PROSITE" id="PS50103"/>
    </source>
</evidence>
<dbReference type="GeneID" id="100842604"/>
<dbReference type="InterPro" id="IPR000504">
    <property type="entry name" value="RRM_dom"/>
</dbReference>
<dbReference type="SMART" id="SM00360">
    <property type="entry name" value="RRM"/>
    <property type="match status" value="1"/>
</dbReference>
<dbReference type="EnsemblPlants" id="KQK15512">
    <property type="protein sequence ID" value="KQK15512"/>
    <property type="gene ID" value="BRADI_1g23370v3"/>
</dbReference>
<evidence type="ECO:0000256" key="3">
    <source>
        <dbReference type="ARBA" id="ARBA00022833"/>
    </source>
</evidence>
<keyword evidence="1 6" id="KW-0479">Metal-binding</keyword>
<feature type="domain" description="C3H1-type" evidence="8">
    <location>
        <begin position="157"/>
        <end position="185"/>
    </location>
</feature>
<protein>
    <recommendedName>
        <fullName evidence="8">C3H1-type domain-containing protein</fullName>
    </recommendedName>
</protein>
<evidence type="ECO:0000256" key="7">
    <source>
        <dbReference type="SAM" id="MobiDB-lite"/>
    </source>
</evidence>
<dbReference type="GO" id="GO:0003677">
    <property type="term" value="F:DNA binding"/>
    <property type="evidence" value="ECO:0007669"/>
    <property type="project" value="UniProtKB-KW"/>
</dbReference>
<proteinExistence type="predicted"/>
<dbReference type="Gramene" id="KQK15512">
    <property type="protein sequence ID" value="KQK15512"/>
    <property type="gene ID" value="BRADI_1g23370v3"/>
</dbReference>
<evidence type="ECO:0000256" key="2">
    <source>
        <dbReference type="ARBA" id="ARBA00022771"/>
    </source>
</evidence>
<dbReference type="GO" id="GO:0003723">
    <property type="term" value="F:RNA binding"/>
    <property type="evidence" value="ECO:0007669"/>
    <property type="project" value="UniProtKB-KW"/>
</dbReference>
<dbReference type="Gene3D" id="4.10.1000.10">
    <property type="entry name" value="Zinc finger, CCCH-type"/>
    <property type="match status" value="1"/>
</dbReference>
<name>A0A0Q3GX05_BRADI</name>
<keyword evidence="2 6" id="KW-0863">Zinc-finger</keyword>
<dbReference type="SUPFAM" id="SSF90229">
    <property type="entry name" value="CCCH zinc finger"/>
    <property type="match status" value="1"/>
</dbReference>
<dbReference type="SUPFAM" id="SSF54928">
    <property type="entry name" value="RNA-binding domain, RBD"/>
    <property type="match status" value="1"/>
</dbReference>
<dbReference type="InterPro" id="IPR035979">
    <property type="entry name" value="RBD_domain_sf"/>
</dbReference>
<dbReference type="AlphaFoldDB" id="A0A0Q3GX05"/>
<evidence type="ECO:0000313" key="11">
    <source>
        <dbReference type="Proteomes" id="UP000008810"/>
    </source>
</evidence>
<dbReference type="PANTHER" id="PTHR24009:SF0">
    <property type="entry name" value="ZINC FINGER CCCH DOMAIN-CONTAINING PROTEIN 18"/>
    <property type="match status" value="1"/>
</dbReference>
<dbReference type="Proteomes" id="UP000008810">
    <property type="component" value="Chromosome 1"/>
</dbReference>
<dbReference type="InterPro" id="IPR056276">
    <property type="entry name" value="AtC3H46-like_PABC-like"/>
</dbReference>
<accession>A0A0Q3GX05</accession>
<dbReference type="InterPro" id="IPR012677">
    <property type="entry name" value="Nucleotide-bd_a/b_plait_sf"/>
</dbReference>
<feature type="region of interest" description="Disordered" evidence="7">
    <location>
        <begin position="400"/>
        <end position="435"/>
    </location>
</feature>
<dbReference type="GO" id="GO:0008270">
    <property type="term" value="F:zinc ion binding"/>
    <property type="evidence" value="ECO:0007669"/>
    <property type="project" value="UniProtKB-KW"/>
</dbReference>
<reference evidence="9 10" key="1">
    <citation type="journal article" date="2010" name="Nature">
        <title>Genome sequencing and analysis of the model grass Brachypodium distachyon.</title>
        <authorList>
            <consortium name="International Brachypodium Initiative"/>
        </authorList>
    </citation>
    <scope>NUCLEOTIDE SEQUENCE [LARGE SCALE GENOMIC DNA]</scope>
    <source>
        <strain evidence="9 10">Bd21</strain>
    </source>
</reference>
<dbReference type="PROSITE" id="PS50103">
    <property type="entry name" value="ZF_C3H1"/>
    <property type="match status" value="1"/>
</dbReference>
<evidence type="ECO:0000256" key="4">
    <source>
        <dbReference type="ARBA" id="ARBA00022884"/>
    </source>
</evidence>
<dbReference type="Pfam" id="PF00642">
    <property type="entry name" value="zf-CCCH"/>
    <property type="match status" value="1"/>
</dbReference>
<gene>
    <name evidence="10" type="primary">LOC100842604</name>
    <name evidence="9" type="ORF">BRADI_1g23370v3</name>
</gene>